<reference evidence="1 2" key="1">
    <citation type="journal article" date="2015" name="Genome Announc.">
        <title>Expanding the biotechnology potential of lactobacilli through comparative genomics of 213 strains and associated genera.</title>
        <authorList>
            <person name="Sun Z."/>
            <person name="Harris H.M."/>
            <person name="McCann A."/>
            <person name="Guo C."/>
            <person name="Argimon S."/>
            <person name="Zhang W."/>
            <person name="Yang X."/>
            <person name="Jeffery I.B."/>
            <person name="Cooney J.C."/>
            <person name="Kagawa T.F."/>
            <person name="Liu W."/>
            <person name="Song Y."/>
            <person name="Salvetti E."/>
            <person name="Wrobel A."/>
            <person name="Rasinkangas P."/>
            <person name="Parkhill J."/>
            <person name="Rea M.C."/>
            <person name="O'Sullivan O."/>
            <person name="Ritari J."/>
            <person name="Douillard F.P."/>
            <person name="Paul Ross R."/>
            <person name="Yang R."/>
            <person name="Briner A.E."/>
            <person name="Felis G.E."/>
            <person name="de Vos W.M."/>
            <person name="Barrangou R."/>
            <person name="Klaenhammer T.R."/>
            <person name="Caufield P.W."/>
            <person name="Cui Y."/>
            <person name="Zhang H."/>
            <person name="O'Toole P.W."/>
        </authorList>
    </citation>
    <scope>NUCLEOTIDE SEQUENCE [LARGE SCALE GENOMIC DNA]</scope>
    <source>
        <strain evidence="1 2">DSM 20505</strain>
    </source>
</reference>
<dbReference type="EMBL" id="AYYO01000024">
    <property type="protein sequence ID" value="KRM55285.1"/>
    <property type="molecule type" value="Genomic_DNA"/>
</dbReference>
<evidence type="ECO:0000313" key="1">
    <source>
        <dbReference type="EMBL" id="KRM55285.1"/>
    </source>
</evidence>
<evidence type="ECO:0000313" key="2">
    <source>
        <dbReference type="Proteomes" id="UP000051679"/>
    </source>
</evidence>
<dbReference type="Proteomes" id="UP000051679">
    <property type="component" value="Unassembled WGS sequence"/>
</dbReference>
<dbReference type="SUPFAM" id="SSF50118">
    <property type="entry name" value="Cell growth inhibitor/plasmid maintenance toxic component"/>
    <property type="match status" value="1"/>
</dbReference>
<sequence length="109" mass="12629">MTTNEVAVVFVKFTDANGGKRRPVLIIDGIGEDEKDHVFKITSKYATKSERIRAKYFEIHDWQLAGLRKPSWIDVNTELDIDDLPEYRIIGKLSKNDRRLFTSFINSLI</sequence>
<protein>
    <submittedName>
        <fullName evidence="1">Uncharacterized protein</fullName>
    </submittedName>
</protein>
<comment type="caution">
    <text evidence="1">The sequence shown here is derived from an EMBL/GenBank/DDBJ whole genome shotgun (WGS) entry which is preliminary data.</text>
</comment>
<name>A0A0R1ZLE0_9LACO</name>
<proteinExistence type="predicted"/>
<dbReference type="PATRIC" id="fig|1291052.5.peg.1469"/>
<dbReference type="AlphaFoldDB" id="A0A0R1ZLE0"/>
<accession>A0A0R1ZLE0</accession>
<dbReference type="STRING" id="1291052.FC18_GL001447"/>
<keyword evidence="2" id="KW-1185">Reference proteome</keyword>
<organism evidence="1 2">
    <name type="scientific">Lacticaseibacillus sharpeae JCM 1186 = DSM 20505</name>
    <dbReference type="NCBI Taxonomy" id="1291052"/>
    <lineage>
        <taxon>Bacteria</taxon>
        <taxon>Bacillati</taxon>
        <taxon>Bacillota</taxon>
        <taxon>Bacilli</taxon>
        <taxon>Lactobacillales</taxon>
        <taxon>Lactobacillaceae</taxon>
        <taxon>Lacticaseibacillus</taxon>
    </lineage>
</organism>
<gene>
    <name evidence="1" type="ORF">FC18_GL001447</name>
</gene>